<keyword evidence="1" id="KW-0805">Transcription regulation</keyword>
<keyword evidence="6" id="KW-1185">Reference proteome</keyword>
<dbReference type="PANTHER" id="PTHR46797">
    <property type="entry name" value="HTH-TYPE TRANSCRIPTIONAL REGULATOR"/>
    <property type="match status" value="1"/>
</dbReference>
<gene>
    <name evidence="5" type="ORF">MGEO_17110</name>
</gene>
<dbReference type="Pfam" id="PF01381">
    <property type="entry name" value="HTH_3"/>
    <property type="match status" value="1"/>
</dbReference>
<name>A0A1X4NH82_9RHOB</name>
<dbReference type="AlphaFoldDB" id="A0A1X4NH82"/>
<dbReference type="RefSeq" id="WP_085640754.1">
    <property type="nucleotide sequence ID" value="NZ_JFKC01000023.1"/>
</dbReference>
<dbReference type="GO" id="GO:0003677">
    <property type="term" value="F:DNA binding"/>
    <property type="evidence" value="ECO:0007669"/>
    <property type="project" value="UniProtKB-KW"/>
</dbReference>
<protein>
    <submittedName>
        <fullName evidence="5">Transcriptional regulator</fullName>
    </submittedName>
</protein>
<dbReference type="InterPro" id="IPR001387">
    <property type="entry name" value="Cro/C1-type_HTH"/>
</dbReference>
<evidence type="ECO:0000256" key="1">
    <source>
        <dbReference type="ARBA" id="ARBA00023015"/>
    </source>
</evidence>
<evidence type="ECO:0000313" key="6">
    <source>
        <dbReference type="Proteomes" id="UP000193926"/>
    </source>
</evidence>
<dbReference type="SMART" id="SM00530">
    <property type="entry name" value="HTH_XRE"/>
    <property type="match status" value="1"/>
</dbReference>
<dbReference type="PANTHER" id="PTHR46797:SF23">
    <property type="entry name" value="HTH-TYPE TRANSCRIPTIONAL REGULATOR SUTR"/>
    <property type="match status" value="1"/>
</dbReference>
<dbReference type="PROSITE" id="PS50943">
    <property type="entry name" value="HTH_CROC1"/>
    <property type="match status" value="1"/>
</dbReference>
<dbReference type="InterPro" id="IPR050807">
    <property type="entry name" value="TransReg_Diox_bact_type"/>
</dbReference>
<comment type="caution">
    <text evidence="5">The sequence shown here is derived from an EMBL/GenBank/DDBJ whole genome shotgun (WGS) entry which is preliminary data.</text>
</comment>
<organism evidence="5 6">
    <name type="scientific">Marivita geojedonensis</name>
    <dbReference type="NCBI Taxonomy" id="1123756"/>
    <lineage>
        <taxon>Bacteria</taxon>
        <taxon>Pseudomonadati</taxon>
        <taxon>Pseudomonadota</taxon>
        <taxon>Alphaproteobacteria</taxon>
        <taxon>Rhodobacterales</taxon>
        <taxon>Roseobacteraceae</taxon>
        <taxon>Marivita</taxon>
    </lineage>
</organism>
<proteinExistence type="predicted"/>
<dbReference type="STRING" id="1123756.MGEO_17110"/>
<dbReference type="OrthoDB" id="7790108at2"/>
<dbReference type="Pfam" id="PF09856">
    <property type="entry name" value="ScfRs"/>
    <property type="match status" value="1"/>
</dbReference>
<dbReference type="GO" id="GO:0003700">
    <property type="term" value="F:DNA-binding transcription factor activity"/>
    <property type="evidence" value="ECO:0007669"/>
    <property type="project" value="TreeGrafter"/>
</dbReference>
<keyword evidence="3" id="KW-0804">Transcription</keyword>
<keyword evidence="2" id="KW-0238">DNA-binding</keyword>
<accession>A0A1X4NH82</accession>
<evidence type="ECO:0000256" key="3">
    <source>
        <dbReference type="ARBA" id="ARBA00023163"/>
    </source>
</evidence>
<dbReference type="EMBL" id="JFKC01000023">
    <property type="protein sequence ID" value="OSQ46609.1"/>
    <property type="molecule type" value="Genomic_DNA"/>
</dbReference>
<evidence type="ECO:0000313" key="5">
    <source>
        <dbReference type="EMBL" id="OSQ46609.1"/>
    </source>
</evidence>
<feature type="domain" description="HTH cro/C1-type" evidence="4">
    <location>
        <begin position="11"/>
        <end position="65"/>
    </location>
</feature>
<reference evidence="5 6" key="1">
    <citation type="submission" date="2014-03" db="EMBL/GenBank/DDBJ databases">
        <title>The draft genome sequence of Marivita geojedonensis KCTC 23882.</title>
        <authorList>
            <person name="Lai Q."/>
            <person name="Shao Z."/>
        </authorList>
    </citation>
    <scope>NUCLEOTIDE SEQUENCE [LARGE SCALE GENOMIC DNA]</scope>
    <source>
        <strain evidence="5 6">DPG-138</strain>
    </source>
</reference>
<evidence type="ECO:0000256" key="2">
    <source>
        <dbReference type="ARBA" id="ARBA00023125"/>
    </source>
</evidence>
<dbReference type="InterPro" id="IPR018653">
    <property type="entry name" value="ScfR_C"/>
</dbReference>
<dbReference type="Gene3D" id="1.10.260.40">
    <property type="entry name" value="lambda repressor-like DNA-binding domains"/>
    <property type="match status" value="1"/>
</dbReference>
<dbReference type="Proteomes" id="UP000193926">
    <property type="component" value="Unassembled WGS sequence"/>
</dbReference>
<dbReference type="GO" id="GO:0005829">
    <property type="term" value="C:cytosol"/>
    <property type="evidence" value="ECO:0007669"/>
    <property type="project" value="TreeGrafter"/>
</dbReference>
<evidence type="ECO:0000259" key="4">
    <source>
        <dbReference type="PROSITE" id="PS50943"/>
    </source>
</evidence>
<dbReference type="CDD" id="cd00093">
    <property type="entry name" value="HTH_XRE"/>
    <property type="match status" value="1"/>
</dbReference>
<sequence>MPRDTLTGSRIRERRVMAGLKQSELAKRADISPSYLNLIEHNRRRIGGKLLVDIAHALGVEPASLTEGAETTLLTTLREAATDTEMTEAEFARVEEFAGRFPGWAALLANSQRRIETLQRSVEALTDRLTHDPHLAASLHEMLSTVTAIRSAASILAEPGDIEPEWQRRFNRNIYEDSARLADTSRSLAQYLEEADTEASETNAPQDEVDAVFQRVGFHLPALEMPGASVDAVLEDLGQGLSQSARWLLHRILSRYAEDAKRLPLSDCADVVAAQGSDPLALAQRFGCDAARAMRRLAQLPDDLLPEPVGLAICDGSGVTTFRKPLPEFPLPRLGAGCALWPLYRALARPMMLYSELLEQSARAAARHRTIAIAQPTGPARLGEDVLFESHMLIVPEPKRDTAEPIRQVGLTCRICPHPSCDARREPSIMLTPEQRKF</sequence>
<dbReference type="SUPFAM" id="SSF47413">
    <property type="entry name" value="lambda repressor-like DNA-binding domains"/>
    <property type="match status" value="1"/>
</dbReference>
<dbReference type="InterPro" id="IPR010982">
    <property type="entry name" value="Lambda_DNA-bd_dom_sf"/>
</dbReference>